<name>A0A1S8SKZ2_CLOBE</name>
<keyword evidence="1" id="KW-0472">Membrane</keyword>
<dbReference type="EC" id="2.7.7.65" evidence="3"/>
<feature type="transmembrane region" description="Helical" evidence="1">
    <location>
        <begin position="156"/>
        <end position="173"/>
    </location>
</feature>
<evidence type="ECO:0000256" key="1">
    <source>
        <dbReference type="SAM" id="Phobius"/>
    </source>
</evidence>
<feature type="transmembrane region" description="Helical" evidence="1">
    <location>
        <begin position="179"/>
        <end position="202"/>
    </location>
</feature>
<keyword evidence="3" id="KW-0808">Transferase</keyword>
<dbReference type="Gene3D" id="3.30.70.270">
    <property type="match status" value="1"/>
</dbReference>
<feature type="transmembrane region" description="Helical" evidence="1">
    <location>
        <begin position="105"/>
        <end position="125"/>
    </location>
</feature>
<dbReference type="NCBIfam" id="TIGR00254">
    <property type="entry name" value="GGDEF"/>
    <property type="match status" value="1"/>
</dbReference>
<organism evidence="3 4">
    <name type="scientific">Clostridium beijerinckii</name>
    <name type="common">Clostridium MP</name>
    <dbReference type="NCBI Taxonomy" id="1520"/>
    <lineage>
        <taxon>Bacteria</taxon>
        <taxon>Bacillati</taxon>
        <taxon>Bacillota</taxon>
        <taxon>Clostridia</taxon>
        <taxon>Eubacteriales</taxon>
        <taxon>Clostridiaceae</taxon>
        <taxon>Clostridium</taxon>
    </lineage>
</organism>
<dbReference type="PANTHER" id="PTHR45138:SF9">
    <property type="entry name" value="DIGUANYLATE CYCLASE DGCM-RELATED"/>
    <property type="match status" value="1"/>
</dbReference>
<keyword evidence="3" id="KW-0548">Nucleotidyltransferase</keyword>
<accession>A0A1S8SKZ2</accession>
<dbReference type="AlphaFoldDB" id="A0A1S8SKZ2"/>
<dbReference type="GO" id="GO:1902201">
    <property type="term" value="P:negative regulation of bacterial-type flagellum-dependent cell motility"/>
    <property type="evidence" value="ECO:0007669"/>
    <property type="project" value="TreeGrafter"/>
</dbReference>
<dbReference type="Proteomes" id="UP000190973">
    <property type="component" value="Unassembled WGS sequence"/>
</dbReference>
<dbReference type="InterPro" id="IPR050469">
    <property type="entry name" value="Diguanylate_Cyclase"/>
</dbReference>
<dbReference type="RefSeq" id="WP_077836981.1">
    <property type="nucleotide sequence ID" value="NZ_JABTAE010000001.1"/>
</dbReference>
<dbReference type="EMBL" id="LZZI01000001">
    <property type="protein sequence ID" value="OOM66087.1"/>
    <property type="molecule type" value="Genomic_DNA"/>
</dbReference>
<gene>
    <name evidence="3" type="primary">ydaM_1</name>
    <name evidence="3" type="ORF">CLBCK_00430</name>
</gene>
<dbReference type="Pfam" id="PF00990">
    <property type="entry name" value="GGDEF"/>
    <property type="match status" value="1"/>
</dbReference>
<feature type="domain" description="GGDEF" evidence="2">
    <location>
        <begin position="256"/>
        <end position="391"/>
    </location>
</feature>
<evidence type="ECO:0000313" key="4">
    <source>
        <dbReference type="Proteomes" id="UP000190973"/>
    </source>
</evidence>
<evidence type="ECO:0000259" key="2">
    <source>
        <dbReference type="PROSITE" id="PS50887"/>
    </source>
</evidence>
<keyword evidence="1" id="KW-0812">Transmembrane</keyword>
<feature type="transmembrane region" description="Helical" evidence="1">
    <location>
        <begin position="70"/>
        <end position="93"/>
    </location>
</feature>
<dbReference type="SUPFAM" id="SSF55073">
    <property type="entry name" value="Nucleotide cyclase"/>
    <property type="match status" value="1"/>
</dbReference>
<feature type="transmembrane region" description="Helical" evidence="1">
    <location>
        <begin position="36"/>
        <end position="58"/>
    </location>
</feature>
<dbReference type="PROSITE" id="PS50887">
    <property type="entry name" value="GGDEF"/>
    <property type="match status" value="1"/>
</dbReference>
<comment type="caution">
    <text evidence="3">The sequence shown here is derived from an EMBL/GenBank/DDBJ whole genome shotgun (WGS) entry which is preliminary data.</text>
</comment>
<keyword evidence="1" id="KW-1133">Transmembrane helix</keyword>
<dbReference type="CDD" id="cd01949">
    <property type="entry name" value="GGDEF"/>
    <property type="match status" value="1"/>
</dbReference>
<sequence length="403" mass="46077">MNKLFFLKKLDLNLTENQKATVINDINVTNLERMKLILIIFIIVEILFILFNDIPYLINHSSYVIWNDSKYFILHSLNVIVSFIGIILIKLLTKYSKNKFRIMNKLLIPTLTILILSSMAMISALDQAKPGNVSSVFIANLIIFSSIIMLRAPLNLAVYSIPFLAYLSGLVIFQNDINLLVTNIINGFIFFLAIIIISTGVYNSNYEKIAQNIILREINTKLNYISSHDSLTELLNRRSFNNHVSEKMRMIGKSKKIATLILIDVDHFKHVNDKFGHSVGDMVLKEISNIITKHIKTTTDLATRWGGEEFLIFLFETSINESYVLAENIRQEIQNKVFVTDKFQIQITASFGISLLKDNFSKSFDTSFKSADIALYKAKNQGRNRIVIASEDSNNTFNFQNAY</sequence>
<dbReference type="InterPro" id="IPR043128">
    <property type="entry name" value="Rev_trsase/Diguanyl_cyclase"/>
</dbReference>
<dbReference type="FunFam" id="3.30.70.270:FF:000001">
    <property type="entry name" value="Diguanylate cyclase domain protein"/>
    <property type="match status" value="1"/>
</dbReference>
<evidence type="ECO:0000313" key="3">
    <source>
        <dbReference type="EMBL" id="OOM66087.1"/>
    </source>
</evidence>
<dbReference type="SMART" id="SM00267">
    <property type="entry name" value="GGDEF"/>
    <property type="match status" value="1"/>
</dbReference>
<feature type="transmembrane region" description="Helical" evidence="1">
    <location>
        <begin position="131"/>
        <end position="149"/>
    </location>
</feature>
<dbReference type="GO" id="GO:0005886">
    <property type="term" value="C:plasma membrane"/>
    <property type="evidence" value="ECO:0007669"/>
    <property type="project" value="TreeGrafter"/>
</dbReference>
<dbReference type="PANTHER" id="PTHR45138">
    <property type="entry name" value="REGULATORY COMPONENTS OF SENSORY TRANSDUCTION SYSTEM"/>
    <property type="match status" value="1"/>
</dbReference>
<proteinExistence type="predicted"/>
<dbReference type="InterPro" id="IPR000160">
    <property type="entry name" value="GGDEF_dom"/>
</dbReference>
<dbReference type="GO" id="GO:0052621">
    <property type="term" value="F:diguanylate cyclase activity"/>
    <property type="evidence" value="ECO:0007669"/>
    <property type="project" value="UniProtKB-EC"/>
</dbReference>
<reference evidence="3 4" key="1">
    <citation type="submission" date="2016-05" db="EMBL/GenBank/DDBJ databases">
        <title>Microbial solvent formation.</title>
        <authorList>
            <person name="Poehlein A."/>
            <person name="Montoya Solano J.D."/>
            <person name="Flitsch S."/>
            <person name="Krabben P."/>
            <person name="Duerre P."/>
            <person name="Daniel R."/>
        </authorList>
    </citation>
    <scope>NUCLEOTIDE SEQUENCE [LARGE SCALE GENOMIC DNA]</scope>
    <source>
        <strain evidence="3 4">DSM 53</strain>
    </source>
</reference>
<dbReference type="GO" id="GO:0043709">
    <property type="term" value="P:cell adhesion involved in single-species biofilm formation"/>
    <property type="evidence" value="ECO:0007669"/>
    <property type="project" value="TreeGrafter"/>
</dbReference>
<protein>
    <submittedName>
        <fullName evidence="3">Putative diguanylate cyclase YdaM</fullName>
        <ecNumber evidence="3">2.7.7.65</ecNumber>
    </submittedName>
</protein>
<dbReference type="InterPro" id="IPR029787">
    <property type="entry name" value="Nucleotide_cyclase"/>
</dbReference>